<proteinExistence type="predicted"/>
<dbReference type="EnsemblFungi" id="EJT74097">
    <property type="protein sequence ID" value="EJT74097"/>
    <property type="gene ID" value="GGTG_07945"/>
</dbReference>
<keyword evidence="1" id="KW-0812">Transmembrane</keyword>
<evidence type="ECO:0000313" key="3">
    <source>
        <dbReference type="EnsemblFungi" id="EJT74097"/>
    </source>
</evidence>
<reference evidence="4" key="1">
    <citation type="submission" date="2010-07" db="EMBL/GenBank/DDBJ databases">
        <title>The genome sequence of Gaeumannomyces graminis var. tritici strain R3-111a-1.</title>
        <authorList>
            <consortium name="The Broad Institute Genome Sequencing Platform"/>
            <person name="Ma L.-J."/>
            <person name="Dead R."/>
            <person name="Young S."/>
            <person name="Zeng Q."/>
            <person name="Koehrsen M."/>
            <person name="Alvarado L."/>
            <person name="Berlin A."/>
            <person name="Chapman S.B."/>
            <person name="Chen Z."/>
            <person name="Freedman E."/>
            <person name="Gellesch M."/>
            <person name="Goldberg J."/>
            <person name="Griggs A."/>
            <person name="Gujja S."/>
            <person name="Heilman E.R."/>
            <person name="Heiman D."/>
            <person name="Hepburn T."/>
            <person name="Howarth C."/>
            <person name="Jen D."/>
            <person name="Larson L."/>
            <person name="Mehta T."/>
            <person name="Neiman D."/>
            <person name="Pearson M."/>
            <person name="Roberts A."/>
            <person name="Saif S."/>
            <person name="Shea T."/>
            <person name="Shenoy N."/>
            <person name="Sisk P."/>
            <person name="Stolte C."/>
            <person name="Sykes S."/>
            <person name="Walk T."/>
            <person name="White J."/>
            <person name="Yandava C."/>
            <person name="Haas B."/>
            <person name="Nusbaum C."/>
            <person name="Birren B."/>
        </authorList>
    </citation>
    <scope>NUCLEOTIDE SEQUENCE [LARGE SCALE GENOMIC DNA]</scope>
    <source>
        <strain evidence="4">R3-111a-1</strain>
    </source>
</reference>
<reference evidence="3" key="5">
    <citation type="submission" date="2018-04" db="UniProtKB">
        <authorList>
            <consortium name="EnsemblFungi"/>
        </authorList>
    </citation>
    <scope>IDENTIFICATION</scope>
    <source>
        <strain evidence="3">R3-111a-1</strain>
    </source>
</reference>
<accession>J3P355</accession>
<keyword evidence="1" id="KW-1133">Transmembrane helix</keyword>
<reference evidence="2" key="2">
    <citation type="submission" date="2010-07" db="EMBL/GenBank/DDBJ databases">
        <authorList>
            <consortium name="The Broad Institute Genome Sequencing Platform"/>
            <consortium name="Broad Institute Genome Sequencing Center for Infectious Disease"/>
            <person name="Ma L.-J."/>
            <person name="Dead R."/>
            <person name="Young S."/>
            <person name="Zeng Q."/>
            <person name="Koehrsen M."/>
            <person name="Alvarado L."/>
            <person name="Berlin A."/>
            <person name="Chapman S.B."/>
            <person name="Chen Z."/>
            <person name="Freedman E."/>
            <person name="Gellesch M."/>
            <person name="Goldberg J."/>
            <person name="Griggs A."/>
            <person name="Gujja S."/>
            <person name="Heilman E.R."/>
            <person name="Heiman D."/>
            <person name="Hepburn T."/>
            <person name="Howarth C."/>
            <person name="Jen D."/>
            <person name="Larson L."/>
            <person name="Mehta T."/>
            <person name="Neiman D."/>
            <person name="Pearson M."/>
            <person name="Roberts A."/>
            <person name="Saif S."/>
            <person name="Shea T."/>
            <person name="Shenoy N."/>
            <person name="Sisk P."/>
            <person name="Stolte C."/>
            <person name="Sykes S."/>
            <person name="Walk T."/>
            <person name="White J."/>
            <person name="Yandava C."/>
            <person name="Haas B."/>
            <person name="Nusbaum C."/>
            <person name="Birren B."/>
        </authorList>
    </citation>
    <scope>NUCLEOTIDE SEQUENCE</scope>
    <source>
        <strain evidence="2">R3-111a-1</strain>
    </source>
</reference>
<name>J3P355_GAET3</name>
<organism evidence="2">
    <name type="scientific">Gaeumannomyces tritici (strain R3-111a-1)</name>
    <name type="common">Wheat and barley take-all root rot fungus</name>
    <name type="synonym">Gaeumannomyces graminis var. tritici</name>
    <dbReference type="NCBI Taxonomy" id="644352"/>
    <lineage>
        <taxon>Eukaryota</taxon>
        <taxon>Fungi</taxon>
        <taxon>Dikarya</taxon>
        <taxon>Ascomycota</taxon>
        <taxon>Pezizomycotina</taxon>
        <taxon>Sordariomycetes</taxon>
        <taxon>Sordariomycetidae</taxon>
        <taxon>Magnaporthales</taxon>
        <taxon>Magnaporthaceae</taxon>
        <taxon>Gaeumannomyces</taxon>
    </lineage>
</organism>
<dbReference type="AlphaFoldDB" id="J3P355"/>
<sequence length="86" mass="9718">MHFCVGKKRFGIGLTALLILWIKLESLASLLAAILLLLTFLLKYFLYLISLLIISRLNVTFADFSFFSVINSFAAKLKKKDDAANF</sequence>
<feature type="transmembrane region" description="Helical" evidence="1">
    <location>
        <begin position="12"/>
        <end position="38"/>
    </location>
</feature>
<dbReference type="GeneID" id="20348403"/>
<gene>
    <name evidence="3" type="primary">20348403</name>
    <name evidence="2" type="ORF">GGTG_07945</name>
</gene>
<feature type="transmembrane region" description="Helical" evidence="1">
    <location>
        <begin position="44"/>
        <end position="70"/>
    </location>
</feature>
<keyword evidence="1" id="KW-0472">Membrane</keyword>
<evidence type="ECO:0000256" key="1">
    <source>
        <dbReference type="SAM" id="Phobius"/>
    </source>
</evidence>
<evidence type="ECO:0000313" key="4">
    <source>
        <dbReference type="Proteomes" id="UP000006039"/>
    </source>
</evidence>
<reference evidence="2" key="3">
    <citation type="submission" date="2010-09" db="EMBL/GenBank/DDBJ databases">
        <title>Annotation of Gaeumannomyces graminis var. tritici R3-111a-1.</title>
        <authorList>
            <consortium name="The Broad Institute Genome Sequencing Platform"/>
            <person name="Ma L.-J."/>
            <person name="Dead R."/>
            <person name="Young S.K."/>
            <person name="Zeng Q."/>
            <person name="Gargeya S."/>
            <person name="Fitzgerald M."/>
            <person name="Haas B."/>
            <person name="Abouelleil A."/>
            <person name="Alvarado L."/>
            <person name="Arachchi H.M."/>
            <person name="Berlin A."/>
            <person name="Brown A."/>
            <person name="Chapman S.B."/>
            <person name="Chen Z."/>
            <person name="Dunbar C."/>
            <person name="Freedman E."/>
            <person name="Gearin G."/>
            <person name="Gellesch M."/>
            <person name="Goldberg J."/>
            <person name="Griggs A."/>
            <person name="Gujja S."/>
            <person name="Heiman D."/>
            <person name="Howarth C."/>
            <person name="Larson L."/>
            <person name="Lui A."/>
            <person name="MacDonald P.J.P."/>
            <person name="Mehta T."/>
            <person name="Montmayeur A."/>
            <person name="Murphy C."/>
            <person name="Neiman D."/>
            <person name="Pearson M."/>
            <person name="Priest M."/>
            <person name="Roberts A."/>
            <person name="Saif S."/>
            <person name="Shea T."/>
            <person name="Shenoy N."/>
            <person name="Sisk P."/>
            <person name="Stolte C."/>
            <person name="Sykes S."/>
            <person name="Yandava C."/>
            <person name="Wortman J."/>
            <person name="Nusbaum C."/>
            <person name="Birren B."/>
        </authorList>
    </citation>
    <scope>NUCLEOTIDE SEQUENCE</scope>
    <source>
        <strain evidence="2">R3-111a-1</strain>
    </source>
</reference>
<dbReference type="HOGENOM" id="CLU_2498017_0_0_1"/>
<dbReference type="RefSeq" id="XP_009224041.1">
    <property type="nucleotide sequence ID" value="XM_009225777.1"/>
</dbReference>
<reference evidence="3" key="4">
    <citation type="journal article" date="2015" name="G3 (Bethesda)">
        <title>Genome sequences of three phytopathogenic species of the Magnaporthaceae family of fungi.</title>
        <authorList>
            <person name="Okagaki L.H."/>
            <person name="Nunes C.C."/>
            <person name="Sailsbery J."/>
            <person name="Clay B."/>
            <person name="Brown D."/>
            <person name="John T."/>
            <person name="Oh Y."/>
            <person name="Young N."/>
            <person name="Fitzgerald M."/>
            <person name="Haas B.J."/>
            <person name="Zeng Q."/>
            <person name="Young S."/>
            <person name="Adiconis X."/>
            <person name="Fan L."/>
            <person name="Levin J.Z."/>
            <person name="Mitchell T.K."/>
            <person name="Okubara P.A."/>
            <person name="Farman M.L."/>
            <person name="Kohn L.M."/>
            <person name="Birren B."/>
            <person name="Ma L.-J."/>
            <person name="Dean R.A."/>
        </authorList>
    </citation>
    <scope>NUCLEOTIDE SEQUENCE</scope>
    <source>
        <strain evidence="3">R3-111a-1</strain>
    </source>
</reference>
<keyword evidence="4" id="KW-1185">Reference proteome</keyword>
<evidence type="ECO:0000313" key="2">
    <source>
        <dbReference type="EMBL" id="EJT74097.1"/>
    </source>
</evidence>
<dbReference type="VEuPathDB" id="FungiDB:GGTG_07945"/>
<dbReference type="Proteomes" id="UP000006039">
    <property type="component" value="Unassembled WGS sequence"/>
</dbReference>
<protein>
    <submittedName>
        <fullName evidence="2 3">Uncharacterized protein</fullName>
    </submittedName>
</protein>
<dbReference type="EMBL" id="GL385398">
    <property type="protein sequence ID" value="EJT74097.1"/>
    <property type="molecule type" value="Genomic_DNA"/>
</dbReference>